<dbReference type="PANTHER" id="PTHR11455">
    <property type="entry name" value="CRYPTOCHROME"/>
    <property type="match status" value="1"/>
</dbReference>
<dbReference type="Gene3D" id="1.25.40.80">
    <property type="match status" value="1"/>
</dbReference>
<dbReference type="AlphaFoldDB" id="A0AAV1I2V0"/>
<accession>A0AAV1I2V0</accession>
<dbReference type="PRINTS" id="PR00147">
    <property type="entry name" value="DNAPHOTLYASE"/>
</dbReference>
<feature type="binding site" evidence="4">
    <location>
        <begin position="373"/>
        <end position="375"/>
    </location>
    <ligand>
        <name>FAD</name>
        <dbReference type="ChEBI" id="CHEBI:57692"/>
    </ligand>
</feature>
<dbReference type="SUPFAM" id="SSF52425">
    <property type="entry name" value="Cryptochrome/photolyase, N-terminal domain"/>
    <property type="match status" value="1"/>
</dbReference>
<dbReference type="Proteomes" id="UP001314263">
    <property type="component" value="Unassembled WGS sequence"/>
</dbReference>
<dbReference type="Gene3D" id="3.40.50.620">
    <property type="entry name" value="HUPs"/>
    <property type="match status" value="1"/>
</dbReference>
<evidence type="ECO:0000313" key="8">
    <source>
        <dbReference type="Proteomes" id="UP001314263"/>
    </source>
</evidence>
<evidence type="ECO:0000256" key="3">
    <source>
        <dbReference type="ARBA" id="ARBA00022827"/>
    </source>
</evidence>
<gene>
    <name evidence="7" type="ORF">CVIRNUC_004247</name>
</gene>
<comment type="similarity">
    <text evidence="1">Belongs to the DNA photolyase class-1 family.</text>
</comment>
<dbReference type="EMBL" id="CAUYUE010000005">
    <property type="protein sequence ID" value="CAK0775231.1"/>
    <property type="molecule type" value="Genomic_DNA"/>
</dbReference>
<evidence type="ECO:0000256" key="1">
    <source>
        <dbReference type="ARBA" id="ARBA00005862"/>
    </source>
</evidence>
<reference evidence="7 8" key="1">
    <citation type="submission" date="2023-10" db="EMBL/GenBank/DDBJ databases">
        <authorList>
            <person name="Maclean D."/>
            <person name="Macfadyen A."/>
        </authorList>
    </citation>
    <scope>NUCLEOTIDE SEQUENCE [LARGE SCALE GENOMIC DNA]</scope>
</reference>
<dbReference type="PANTHER" id="PTHR11455:SF9">
    <property type="entry name" value="CRYPTOCHROME CIRCADIAN CLOCK 5 ISOFORM X1"/>
    <property type="match status" value="1"/>
</dbReference>
<protein>
    <recommendedName>
        <fullName evidence="6">Photolyase/cryptochrome alpha/beta domain-containing protein</fullName>
    </recommendedName>
</protein>
<dbReference type="InterPro" id="IPR014729">
    <property type="entry name" value="Rossmann-like_a/b/a_fold"/>
</dbReference>
<feature type="binding site" evidence="4">
    <location>
        <position position="228"/>
    </location>
    <ligand>
        <name>FAD</name>
        <dbReference type="ChEBI" id="CHEBI:57692"/>
    </ligand>
</feature>
<evidence type="ECO:0000256" key="4">
    <source>
        <dbReference type="PIRSR" id="PIRSR602081-1"/>
    </source>
</evidence>
<dbReference type="InterPro" id="IPR002081">
    <property type="entry name" value="Cryptochrome/DNA_photolyase_1"/>
</dbReference>
<evidence type="ECO:0000256" key="2">
    <source>
        <dbReference type="ARBA" id="ARBA00022630"/>
    </source>
</evidence>
<dbReference type="GO" id="GO:0071949">
    <property type="term" value="F:FAD binding"/>
    <property type="evidence" value="ECO:0007669"/>
    <property type="project" value="TreeGrafter"/>
</dbReference>
<proteinExistence type="inferred from homology"/>
<dbReference type="InterPro" id="IPR005101">
    <property type="entry name" value="Cryptochr/Photolyase_FAD-bd"/>
</dbReference>
<dbReference type="InterPro" id="IPR006050">
    <property type="entry name" value="DNA_photolyase_N"/>
</dbReference>
<comment type="caution">
    <text evidence="7">The sequence shown here is derived from an EMBL/GenBank/DDBJ whole genome shotgun (WGS) entry which is preliminary data.</text>
</comment>
<dbReference type="GO" id="GO:0003677">
    <property type="term" value="F:DNA binding"/>
    <property type="evidence" value="ECO:0007669"/>
    <property type="project" value="TreeGrafter"/>
</dbReference>
<dbReference type="PROSITE" id="PS51645">
    <property type="entry name" value="PHR_CRY_ALPHA_BETA"/>
    <property type="match status" value="1"/>
</dbReference>
<dbReference type="Pfam" id="PF03441">
    <property type="entry name" value="FAD_binding_7"/>
    <property type="match status" value="1"/>
</dbReference>
<feature type="site" description="Electron transfer via tryptophanyl radical" evidence="5">
    <location>
        <position position="360"/>
    </location>
</feature>
<feature type="domain" description="Photolyase/cryptochrome alpha/beta" evidence="6">
    <location>
        <begin position="5"/>
        <end position="137"/>
    </location>
</feature>
<keyword evidence="8" id="KW-1185">Reference proteome</keyword>
<keyword evidence="2 4" id="KW-0285">Flavoprotein</keyword>
<evidence type="ECO:0000313" key="7">
    <source>
        <dbReference type="EMBL" id="CAK0775231.1"/>
    </source>
</evidence>
<feature type="site" description="Electron transfer via tryptophanyl radical" evidence="5">
    <location>
        <position position="307"/>
    </location>
</feature>
<sequence>MPAPKRAVYLFHRDLRIVDSTGLIALAKRGLTIIPVFILAPEQIDEKRNKYFSDAAVQVMADALVDLDASLRALKSCLRLFHGDVVEVLQTLHGRTEFHELHSGDDVTPYSKARDNRIEQWCRGAGVAFHIHQDVDLLGMSDGLLQDGRPYTVFSAFYKRVLRDCQVRKVDTRALKPSELLPGNTRVRDSLPVQSIRQMYEHNPGLAITGGRRAALRRMKVLDEMRDYESHRDFPALHNGTSMMSAHIKFGAVSIREVYWRLVKRWGVKHSLVRELWFRSFYYHITNLFPHTLQGRPLRLKYERIPWRDDPASLERWSEGTTGIPLCDAGARCLRQTGYVHNRVRMVMASVLCKNLLISWVVGERLLARQLADYDPTSNNHGWQFIAGSGPDARWDRTMNPMTQAAKYDPDAEYIKRWLPELRDVPAADIHRWDERHTRHGDTGYPAPIVDLKKSRTRAMQVYAKALQ</sequence>
<dbReference type="InterPro" id="IPR036134">
    <property type="entry name" value="Crypto/Photolyase_FAD-like_sf"/>
</dbReference>
<feature type="binding site" evidence="4">
    <location>
        <begin position="241"/>
        <end position="245"/>
    </location>
    <ligand>
        <name>FAD</name>
        <dbReference type="ChEBI" id="CHEBI:57692"/>
    </ligand>
</feature>
<name>A0AAV1I2V0_9CHLO</name>
<evidence type="ECO:0000259" key="6">
    <source>
        <dbReference type="PROSITE" id="PS51645"/>
    </source>
</evidence>
<dbReference type="SUPFAM" id="SSF48173">
    <property type="entry name" value="Cryptochrome/photolyase FAD-binding domain"/>
    <property type="match status" value="1"/>
</dbReference>
<evidence type="ECO:0000256" key="5">
    <source>
        <dbReference type="PIRSR" id="PIRSR602081-2"/>
    </source>
</evidence>
<comment type="cofactor">
    <cofactor evidence="4">
        <name>FAD</name>
        <dbReference type="ChEBI" id="CHEBI:57692"/>
    </cofactor>
    <text evidence="4">Binds 1 FAD per subunit.</text>
</comment>
<feature type="site" description="Electron transfer via tryptophanyl radical" evidence="5">
    <location>
        <position position="383"/>
    </location>
</feature>
<organism evidence="7 8">
    <name type="scientific">Coccomyxa viridis</name>
    <dbReference type="NCBI Taxonomy" id="1274662"/>
    <lineage>
        <taxon>Eukaryota</taxon>
        <taxon>Viridiplantae</taxon>
        <taxon>Chlorophyta</taxon>
        <taxon>core chlorophytes</taxon>
        <taxon>Trebouxiophyceae</taxon>
        <taxon>Trebouxiophyceae incertae sedis</taxon>
        <taxon>Coccomyxaceae</taxon>
        <taxon>Coccomyxa</taxon>
    </lineage>
</organism>
<dbReference type="Gene3D" id="1.10.579.10">
    <property type="entry name" value="DNA Cyclobutane Dipyrimidine Photolyase, subunit A, domain 3"/>
    <property type="match status" value="1"/>
</dbReference>
<feature type="binding site" evidence="4">
    <location>
        <begin position="275"/>
        <end position="282"/>
    </location>
    <ligand>
        <name>FAD</name>
        <dbReference type="ChEBI" id="CHEBI:57692"/>
    </ligand>
</feature>
<keyword evidence="3 4" id="KW-0274">FAD</keyword>
<dbReference type="InterPro" id="IPR036155">
    <property type="entry name" value="Crypto/Photolyase_N_sf"/>
</dbReference>
<dbReference type="Pfam" id="PF00875">
    <property type="entry name" value="DNA_photolyase"/>
    <property type="match status" value="1"/>
</dbReference>
<dbReference type="GO" id="GO:0003904">
    <property type="term" value="F:deoxyribodipyrimidine photo-lyase activity"/>
    <property type="evidence" value="ECO:0007669"/>
    <property type="project" value="TreeGrafter"/>
</dbReference>